<sequence length="197" mass="21125">MEPQEVLEKALAAVTVAQIPDDLREIAFSRAIDLYASGSVPSAQPAATSPASSATPESDQPKASTPNGNTGFYIAASKATGVSESRLEELIDIHERTPLVALRSSDLPSNAAKAQKIVGLLILVARHFYFDETETALSEVLEECKRLKCEDSNFKRNISRIDNLVILGSGKAATAKVRKPFIDGFADSLKNLGIPIE</sequence>
<feature type="region of interest" description="Disordered" evidence="1">
    <location>
        <begin position="40"/>
        <end position="69"/>
    </location>
</feature>
<protein>
    <submittedName>
        <fullName evidence="2">Uncharacterized protein</fullName>
    </submittedName>
</protein>
<keyword evidence="3" id="KW-1185">Reference proteome</keyword>
<dbReference type="RefSeq" id="WP_123931544.1">
    <property type="nucleotide sequence ID" value="NZ_JBPSDP010000011.1"/>
</dbReference>
<name>A0A3N4GD70_9ACTN</name>
<evidence type="ECO:0000256" key="1">
    <source>
        <dbReference type="SAM" id="MobiDB-lite"/>
    </source>
</evidence>
<comment type="caution">
    <text evidence="2">The sequence shown here is derived from an EMBL/GenBank/DDBJ whole genome shotgun (WGS) entry which is preliminary data.</text>
</comment>
<gene>
    <name evidence="2" type="ORF">EF294_15315</name>
</gene>
<feature type="compositionally biased region" description="Low complexity" evidence="1">
    <location>
        <begin position="41"/>
        <end position="56"/>
    </location>
</feature>
<feature type="compositionally biased region" description="Polar residues" evidence="1">
    <location>
        <begin position="57"/>
        <end position="69"/>
    </location>
</feature>
<reference evidence="2 3" key="1">
    <citation type="submission" date="2018-11" db="EMBL/GenBank/DDBJ databases">
        <title>Draft genome sequence of Gordonia sp. RS15-1S isolated from rice stems.</title>
        <authorList>
            <person name="Muangham S."/>
        </authorList>
    </citation>
    <scope>NUCLEOTIDE SEQUENCE [LARGE SCALE GENOMIC DNA]</scope>
    <source>
        <strain evidence="2 3">RS15-1S</strain>
    </source>
</reference>
<proteinExistence type="predicted"/>
<evidence type="ECO:0000313" key="3">
    <source>
        <dbReference type="Proteomes" id="UP000267536"/>
    </source>
</evidence>
<organism evidence="2 3">
    <name type="scientific">Gordonia oryzae</name>
    <dbReference type="NCBI Taxonomy" id="2487349"/>
    <lineage>
        <taxon>Bacteria</taxon>
        <taxon>Bacillati</taxon>
        <taxon>Actinomycetota</taxon>
        <taxon>Actinomycetes</taxon>
        <taxon>Mycobacteriales</taxon>
        <taxon>Gordoniaceae</taxon>
        <taxon>Gordonia</taxon>
    </lineage>
</organism>
<dbReference type="Proteomes" id="UP000267536">
    <property type="component" value="Unassembled WGS sequence"/>
</dbReference>
<dbReference type="AlphaFoldDB" id="A0A3N4GD70"/>
<dbReference type="EMBL" id="RKMH01000011">
    <property type="protein sequence ID" value="RPA58536.1"/>
    <property type="molecule type" value="Genomic_DNA"/>
</dbReference>
<evidence type="ECO:0000313" key="2">
    <source>
        <dbReference type="EMBL" id="RPA58536.1"/>
    </source>
</evidence>
<accession>A0A3N4GD70</accession>